<sequence>MILENQLESLIPQEAHDAIVYNIGNTNTSVKIDLSNERIDKKFVHKNRVENVLIAHPIVLSEEKKIYRTKIIADLNHTFFFDHSLGHLPGMLLLEAARQFGTTISHLYFNAPFDAQFILHDLSSRFTAGVNSVDDAFIDILITDIKMKNDKLRKMSGIGYVHQNGQVVGKIGSSWSIIPGRVLEHLTKFH</sequence>
<comment type="caution">
    <text evidence="2">The sequence shown here is derived from an EMBL/GenBank/DDBJ whole genome shotgun (WGS) entry which is preliminary data.</text>
</comment>
<name>A0A1F4U8E5_UNCSA</name>
<dbReference type="Proteomes" id="UP000179242">
    <property type="component" value="Unassembled WGS sequence"/>
</dbReference>
<feature type="domain" description="A-factor biosynthesis hotdog" evidence="1">
    <location>
        <begin position="43"/>
        <end position="171"/>
    </location>
</feature>
<protein>
    <recommendedName>
        <fullName evidence="1">A-factor biosynthesis hotdog domain-containing protein</fullName>
    </recommendedName>
</protein>
<dbReference type="InterPro" id="IPR005509">
    <property type="entry name" value="AfsA_hotdog_dom"/>
</dbReference>
<dbReference type="Pfam" id="PF03756">
    <property type="entry name" value="AfsA"/>
    <property type="match status" value="1"/>
</dbReference>
<proteinExistence type="predicted"/>
<reference evidence="2 3" key="1">
    <citation type="journal article" date="2016" name="Nat. Commun.">
        <title>Thousands of microbial genomes shed light on interconnected biogeochemical processes in an aquifer system.</title>
        <authorList>
            <person name="Anantharaman K."/>
            <person name="Brown C.T."/>
            <person name="Hug L.A."/>
            <person name="Sharon I."/>
            <person name="Castelle C.J."/>
            <person name="Probst A.J."/>
            <person name="Thomas B.C."/>
            <person name="Singh A."/>
            <person name="Wilkins M.J."/>
            <person name="Karaoz U."/>
            <person name="Brodie E.L."/>
            <person name="Williams K.H."/>
            <person name="Hubbard S.S."/>
            <person name="Banfield J.F."/>
        </authorList>
    </citation>
    <scope>NUCLEOTIDE SEQUENCE [LARGE SCALE GENOMIC DNA]</scope>
</reference>
<dbReference type="EMBL" id="MEUJ01000001">
    <property type="protein sequence ID" value="OGC41171.1"/>
    <property type="molecule type" value="Genomic_DNA"/>
</dbReference>
<accession>A0A1F4U8E5</accession>
<evidence type="ECO:0000313" key="2">
    <source>
        <dbReference type="EMBL" id="OGC41171.1"/>
    </source>
</evidence>
<organism evidence="2 3">
    <name type="scientific">candidate division WOR-1 bacterium RIFOXYC2_FULL_46_14</name>
    <dbReference type="NCBI Taxonomy" id="1802587"/>
    <lineage>
        <taxon>Bacteria</taxon>
        <taxon>Bacillati</taxon>
        <taxon>Saganbacteria</taxon>
    </lineage>
</organism>
<gene>
    <name evidence="2" type="ORF">A2438_07525</name>
</gene>
<evidence type="ECO:0000313" key="3">
    <source>
        <dbReference type="Proteomes" id="UP000179242"/>
    </source>
</evidence>
<dbReference type="AlphaFoldDB" id="A0A1F4U8E5"/>
<evidence type="ECO:0000259" key="1">
    <source>
        <dbReference type="Pfam" id="PF03756"/>
    </source>
</evidence>